<dbReference type="Proteomes" id="UP001204579">
    <property type="component" value="Unassembled WGS sequence"/>
</dbReference>
<dbReference type="AlphaFoldDB" id="A0AAW5N0I3"/>
<dbReference type="RefSeq" id="WP_258335811.1">
    <property type="nucleotide sequence ID" value="NZ_JANRHJ010000009.1"/>
</dbReference>
<protein>
    <recommendedName>
        <fullName evidence="3">DUF3828 domain-containing protein</fullName>
    </recommendedName>
</protein>
<keyword evidence="2" id="KW-1185">Reference proteome</keyword>
<accession>A0AAW5N0I3</accession>
<organism evidence="1 2">
    <name type="scientific">Phocaeicola barnesiae</name>
    <dbReference type="NCBI Taxonomy" id="376804"/>
    <lineage>
        <taxon>Bacteria</taxon>
        <taxon>Pseudomonadati</taxon>
        <taxon>Bacteroidota</taxon>
        <taxon>Bacteroidia</taxon>
        <taxon>Bacteroidales</taxon>
        <taxon>Bacteroidaceae</taxon>
        <taxon>Phocaeicola</taxon>
    </lineage>
</organism>
<evidence type="ECO:0008006" key="3">
    <source>
        <dbReference type="Google" id="ProtNLM"/>
    </source>
</evidence>
<dbReference type="EMBL" id="JANRHJ010000009">
    <property type="protein sequence ID" value="MCR8874128.1"/>
    <property type="molecule type" value="Genomic_DNA"/>
</dbReference>
<name>A0AAW5N0I3_9BACT</name>
<sequence>MEKAKSIKMLSCFVAVAIAICLLIVFVNTSCNQGEKQSVEEVNIKNRIKNIYSDLNLNDTNVDEKYLSENLRKLMDKAYSLVDGPEYIDYNIWTNSQDHDTLTAIIVDCYFINKAQAIARLQVIDSRFGELSSPTLYLQHENGDWFVDDIIEDRNSSLKIYTIKFIEENK</sequence>
<evidence type="ECO:0000313" key="1">
    <source>
        <dbReference type="EMBL" id="MCR8874128.1"/>
    </source>
</evidence>
<proteinExistence type="predicted"/>
<evidence type="ECO:0000313" key="2">
    <source>
        <dbReference type="Proteomes" id="UP001204579"/>
    </source>
</evidence>
<gene>
    <name evidence="1" type="ORF">NW209_08905</name>
</gene>
<reference evidence="1 2" key="1">
    <citation type="submission" date="2022-08" db="EMBL/GenBank/DDBJ databases">
        <authorList>
            <person name="Zeman M."/>
            <person name="Kubasova T."/>
        </authorList>
    </citation>
    <scope>NUCLEOTIDE SEQUENCE [LARGE SCALE GENOMIC DNA]</scope>
    <source>
        <strain evidence="1 2">ET62</strain>
    </source>
</reference>
<comment type="caution">
    <text evidence="1">The sequence shown here is derived from an EMBL/GenBank/DDBJ whole genome shotgun (WGS) entry which is preliminary data.</text>
</comment>